<feature type="domain" description="Polyphosphate kinase C-terminal" evidence="11">
    <location>
        <begin position="529"/>
        <end position="698"/>
    </location>
</feature>
<evidence type="ECO:0000256" key="4">
    <source>
        <dbReference type="ARBA" id="ARBA00022777"/>
    </source>
</evidence>
<comment type="similarity">
    <text evidence="6 7">Belongs to the polyphosphate kinase 1 (PPK1) family.</text>
</comment>
<dbReference type="InterPro" id="IPR025198">
    <property type="entry name" value="PPK_N_dom"/>
</dbReference>
<dbReference type="Pfam" id="PF17941">
    <property type="entry name" value="PP_kinase_C_1"/>
    <property type="match status" value="1"/>
</dbReference>
<dbReference type="SUPFAM" id="SSF143724">
    <property type="entry name" value="PHP14-like"/>
    <property type="match status" value="1"/>
</dbReference>
<dbReference type="GO" id="GO:0046872">
    <property type="term" value="F:metal ion binding"/>
    <property type="evidence" value="ECO:0007669"/>
    <property type="project" value="UniProtKB-KW"/>
</dbReference>
<feature type="binding site" evidence="6">
    <location>
        <position position="618"/>
    </location>
    <ligand>
        <name>ATP</name>
        <dbReference type="ChEBI" id="CHEBI:30616"/>
    </ligand>
</feature>
<dbReference type="CDD" id="cd09168">
    <property type="entry name" value="PLDc_PaPPK1_C2_like"/>
    <property type="match status" value="1"/>
</dbReference>
<dbReference type="NCBIfam" id="NF003918">
    <property type="entry name" value="PRK05443.1-2"/>
    <property type="match status" value="1"/>
</dbReference>
<evidence type="ECO:0000256" key="6">
    <source>
        <dbReference type="HAMAP-Rule" id="MF_00347"/>
    </source>
</evidence>
<dbReference type="NCBIfam" id="NF003917">
    <property type="entry name" value="PRK05443.1-1"/>
    <property type="match status" value="1"/>
</dbReference>
<keyword evidence="2 6" id="KW-0808">Transferase</keyword>
<keyword evidence="5 6" id="KW-0067">ATP-binding</keyword>
<evidence type="ECO:0000259" key="12">
    <source>
        <dbReference type="Pfam" id="PF17941"/>
    </source>
</evidence>
<evidence type="ECO:0000256" key="2">
    <source>
        <dbReference type="ARBA" id="ARBA00022679"/>
    </source>
</evidence>
<evidence type="ECO:0000259" key="9">
    <source>
        <dbReference type="Pfam" id="PF02503"/>
    </source>
</evidence>
<dbReference type="PIRSF" id="PIRSF015589">
    <property type="entry name" value="PP_kinase"/>
    <property type="match status" value="1"/>
</dbReference>
<evidence type="ECO:0000256" key="5">
    <source>
        <dbReference type="ARBA" id="ARBA00022840"/>
    </source>
</evidence>
<dbReference type="Proteomes" id="UP001171751">
    <property type="component" value="Unassembled WGS sequence"/>
</dbReference>
<gene>
    <name evidence="13" type="primary">ppk1</name>
    <name evidence="6" type="synonym">ppk</name>
    <name evidence="13" type="ORF">Q4F26_03495</name>
</gene>
<comment type="catalytic activity">
    <reaction evidence="6 7">
        <text>[phosphate](n) + ATP = [phosphate](n+1) + ADP</text>
        <dbReference type="Rhea" id="RHEA:19573"/>
        <dbReference type="Rhea" id="RHEA-COMP:9859"/>
        <dbReference type="Rhea" id="RHEA-COMP:14280"/>
        <dbReference type="ChEBI" id="CHEBI:16838"/>
        <dbReference type="ChEBI" id="CHEBI:30616"/>
        <dbReference type="ChEBI" id="CHEBI:456216"/>
        <dbReference type="EC" id="2.7.4.1"/>
    </reaction>
</comment>
<protein>
    <recommendedName>
        <fullName evidence="6 7">Polyphosphate kinase</fullName>
        <ecNumber evidence="6 7">2.7.4.1</ecNumber>
    </recommendedName>
    <alternativeName>
        <fullName evidence="6">ATP-polyphosphate phosphotransferase</fullName>
    </alternativeName>
    <alternativeName>
        <fullName evidence="6">Polyphosphoric acid kinase</fullName>
    </alternativeName>
</protein>
<name>A0AA43UCD4_9LACT</name>
<feature type="domain" description="Polyphosphate kinase C-terminal" evidence="12">
    <location>
        <begin position="357"/>
        <end position="522"/>
    </location>
</feature>
<comment type="cofactor">
    <cofactor evidence="6">
        <name>Mg(2+)</name>
        <dbReference type="ChEBI" id="CHEBI:18420"/>
    </cofactor>
</comment>
<keyword evidence="4 6" id="KW-0418">Kinase</keyword>
<dbReference type="Pfam" id="PF02503">
    <property type="entry name" value="PP_kinase"/>
    <property type="match status" value="1"/>
</dbReference>
<reference evidence="13" key="1">
    <citation type="submission" date="2023-07" db="EMBL/GenBank/DDBJ databases">
        <title>Between Cages and Wild: Unraveling the Impact of Captivity on Animal Microbiomes and Antimicrobial Resistance.</title>
        <authorList>
            <person name="Schmartz G.P."/>
            <person name="Rehner J."/>
            <person name="Schuff M.J."/>
            <person name="Becker S.L."/>
            <person name="Kravczyk M."/>
            <person name="Gurevich A."/>
            <person name="Francke R."/>
            <person name="Mueller R."/>
            <person name="Keller V."/>
            <person name="Keller A."/>
        </authorList>
    </citation>
    <scope>NUCLEOTIDE SEQUENCE</scope>
    <source>
        <strain evidence="13">S39M_St_73</strain>
    </source>
</reference>
<feature type="region of interest" description="Disordered" evidence="8">
    <location>
        <begin position="1"/>
        <end position="28"/>
    </location>
</feature>
<keyword evidence="6" id="KW-0479">Metal-binding</keyword>
<dbReference type="Pfam" id="PF13089">
    <property type="entry name" value="PP_kinase_N"/>
    <property type="match status" value="1"/>
</dbReference>
<sequence>MPEDNKAASSNVEESAHNDRLIPTENFDNPKYYQNRELSWLDFNARVIAEAEDDTNPLPEQLTFLAIGSTNLDEFVRVRVAGLQDQVKFGSSEVDSKKQWSAEKQLAEIAEKNEENINYQYKLYNQKIEEVEEVYGYAHRRAEDLNPSYKEEVEDIFEKKILPAITPYGIDAYRPFPNLENEVIHLFCRLTKDENPFIAIIPIPQMLDRYYLLEEENKKVIILIEEVIKNSIQTLFKGYQVDYVFNFRVSRNADAEIHEEGAEDLLSVIENYLERRENGVAVRLEIDTRGASQEVVEDVAFLIQALSLSEQDVSAVNGPLDLDYLWELRGELVNEYPGSGYTDFEPYYPAQLKKLNMFDVLDSGEEILLHHPFDSFDPVIELVAKAAGDPDTVSIKQTLYRVSKDSPLIANLKRAAKNGIQVTVLVELKARFDEHNNVVWANELEEAGVYVIYGVKELKTHSKATLIVKRKAENYRRYVHLGTGNYNDATALQYTDLGYITTEESITEDVFNFFNYLSGYSKQPDYNHLHVSPDELRSTFIEKIHNEIENQKEFQNGHIVAKMNSLTDKTYIKKLYEASQAGVKIELIIRGICCLIPGIPGLSENITVRSIVGRFLEHTRIYYFNNNDKPKLYLSSADMMTRNLSRRVEIAFPMQQNEEFTNRIIDILKLYLADNHKAWELQADEKYVKLQPQPGEEVIGAQKKLLERTAQKKQIEPERIKKNWFEKLTDKILGKNKY</sequence>
<dbReference type="Pfam" id="PF13090">
    <property type="entry name" value="PP_kinase_C"/>
    <property type="match status" value="1"/>
</dbReference>
<dbReference type="SUPFAM" id="SSF56024">
    <property type="entry name" value="Phospholipase D/nuclease"/>
    <property type="match status" value="2"/>
</dbReference>
<comment type="function">
    <text evidence="6 7">Catalyzes the reversible transfer of the terminal phosphate of ATP to form a long-chain polyphosphate (polyP).</text>
</comment>
<feature type="binding site" evidence="6">
    <location>
        <position position="494"/>
    </location>
    <ligand>
        <name>ATP</name>
        <dbReference type="ChEBI" id="CHEBI:30616"/>
    </ligand>
</feature>
<evidence type="ECO:0000259" key="10">
    <source>
        <dbReference type="Pfam" id="PF13089"/>
    </source>
</evidence>
<feature type="binding site" evidence="6">
    <location>
        <position position="401"/>
    </location>
    <ligand>
        <name>Mg(2+)</name>
        <dbReference type="ChEBI" id="CHEBI:18420"/>
    </ligand>
</feature>
<dbReference type="NCBIfam" id="NF003921">
    <property type="entry name" value="PRK05443.2-2"/>
    <property type="match status" value="1"/>
</dbReference>
<dbReference type="AlphaFoldDB" id="A0AA43UCD4"/>
<keyword evidence="14" id="KW-1185">Reference proteome</keyword>
<keyword evidence="6" id="KW-0460">Magnesium</keyword>
<feature type="active site" description="Phosphohistidine intermediate" evidence="6">
    <location>
        <position position="461"/>
    </location>
</feature>
<dbReference type="SUPFAM" id="SSF140356">
    <property type="entry name" value="PPK N-terminal domain-like"/>
    <property type="match status" value="1"/>
</dbReference>
<dbReference type="InterPro" id="IPR003414">
    <property type="entry name" value="PP_kinase"/>
</dbReference>
<feature type="binding site" evidence="6">
    <location>
        <position position="431"/>
    </location>
    <ligand>
        <name>Mg(2+)</name>
        <dbReference type="ChEBI" id="CHEBI:18420"/>
    </ligand>
</feature>
<evidence type="ECO:0000313" key="14">
    <source>
        <dbReference type="Proteomes" id="UP001171751"/>
    </source>
</evidence>
<dbReference type="InterPro" id="IPR024953">
    <property type="entry name" value="PP_kinase_middle"/>
</dbReference>
<dbReference type="EMBL" id="JAUNQW010000010">
    <property type="protein sequence ID" value="MDO5457387.1"/>
    <property type="molecule type" value="Genomic_DNA"/>
</dbReference>
<dbReference type="Gene3D" id="1.20.58.310">
    <property type="entry name" value="Polyphosphate kinase N-terminal domain"/>
    <property type="match status" value="1"/>
</dbReference>
<feature type="domain" description="Polyphosphate kinase N-terminal" evidence="10">
    <location>
        <begin position="33"/>
        <end position="129"/>
    </location>
</feature>
<dbReference type="PANTHER" id="PTHR30218">
    <property type="entry name" value="POLYPHOSPHATE KINASE"/>
    <property type="match status" value="1"/>
</dbReference>
<evidence type="ECO:0000313" key="13">
    <source>
        <dbReference type="EMBL" id="MDO5457387.1"/>
    </source>
</evidence>
<dbReference type="NCBIfam" id="TIGR03705">
    <property type="entry name" value="poly_P_kin"/>
    <property type="match status" value="1"/>
</dbReference>
<dbReference type="PANTHER" id="PTHR30218:SF0">
    <property type="entry name" value="POLYPHOSPHATE KINASE"/>
    <property type="match status" value="1"/>
</dbReference>
<evidence type="ECO:0000256" key="1">
    <source>
        <dbReference type="ARBA" id="ARBA00022553"/>
    </source>
</evidence>
<proteinExistence type="inferred from homology"/>
<dbReference type="InterPro" id="IPR025200">
    <property type="entry name" value="PPK_C_dom2"/>
</dbReference>
<dbReference type="HAMAP" id="MF_00347">
    <property type="entry name" value="Polyphosphate_kinase"/>
    <property type="match status" value="1"/>
</dbReference>
<evidence type="ECO:0000256" key="3">
    <source>
        <dbReference type="ARBA" id="ARBA00022741"/>
    </source>
</evidence>
<dbReference type="GO" id="GO:0006799">
    <property type="term" value="P:polyphosphate biosynthetic process"/>
    <property type="evidence" value="ECO:0007669"/>
    <property type="project" value="UniProtKB-UniRule"/>
</dbReference>
<dbReference type="EC" id="2.7.4.1" evidence="6 7"/>
<dbReference type="InterPro" id="IPR036830">
    <property type="entry name" value="PP_kinase_middle_dom_sf"/>
</dbReference>
<keyword evidence="3 6" id="KW-0547">Nucleotide-binding</keyword>
<organism evidence="13 14">
    <name type="scientific">Atopococcus tabaci</name>
    <dbReference type="NCBI Taxonomy" id="269774"/>
    <lineage>
        <taxon>Bacteria</taxon>
        <taxon>Bacillati</taxon>
        <taxon>Bacillota</taxon>
        <taxon>Bacilli</taxon>
        <taxon>Lactobacillales</taxon>
        <taxon>Carnobacteriaceae</taxon>
        <taxon>Atopococcus</taxon>
    </lineage>
</organism>
<comment type="caution">
    <text evidence="13">The sequence shown here is derived from an EMBL/GenBank/DDBJ whole genome shotgun (WGS) entry which is preliminary data.</text>
</comment>
<feature type="domain" description="Polyphosphate kinase middle" evidence="9">
    <location>
        <begin position="150"/>
        <end position="328"/>
    </location>
</feature>
<dbReference type="Gene3D" id="3.30.1840.10">
    <property type="entry name" value="Polyphosphate kinase middle domain"/>
    <property type="match status" value="1"/>
</dbReference>
<evidence type="ECO:0000256" key="8">
    <source>
        <dbReference type="SAM" id="MobiDB-lite"/>
    </source>
</evidence>
<dbReference type="GO" id="GO:0005524">
    <property type="term" value="F:ATP binding"/>
    <property type="evidence" value="ECO:0007669"/>
    <property type="project" value="UniProtKB-KW"/>
</dbReference>
<dbReference type="InterPro" id="IPR036832">
    <property type="entry name" value="PPK_N_dom_sf"/>
</dbReference>
<feature type="binding site" evidence="6">
    <location>
        <position position="590"/>
    </location>
    <ligand>
        <name>ATP</name>
        <dbReference type="ChEBI" id="CHEBI:30616"/>
    </ligand>
</feature>
<dbReference type="GO" id="GO:0009358">
    <property type="term" value="C:polyphosphate kinase complex"/>
    <property type="evidence" value="ECO:0007669"/>
    <property type="project" value="InterPro"/>
</dbReference>
<dbReference type="GO" id="GO:0008976">
    <property type="term" value="F:polyphosphate kinase activity"/>
    <property type="evidence" value="ECO:0007669"/>
    <property type="project" value="UniProtKB-UniRule"/>
</dbReference>
<evidence type="ECO:0000256" key="7">
    <source>
        <dbReference type="RuleBase" id="RU003800"/>
    </source>
</evidence>
<comment type="PTM">
    <text evidence="6 7">An intermediate of this reaction is the autophosphorylated ppk in which a phosphate is covalently linked to a histidine residue through a N-P bond.</text>
</comment>
<evidence type="ECO:0000259" key="11">
    <source>
        <dbReference type="Pfam" id="PF13090"/>
    </source>
</evidence>
<dbReference type="InterPro" id="IPR041108">
    <property type="entry name" value="PP_kinase_C_1"/>
</dbReference>
<accession>A0AA43UCD4</accession>
<keyword evidence="1 6" id="KW-0597">Phosphoprotein</keyword>
<feature type="binding site" evidence="6">
    <location>
        <position position="71"/>
    </location>
    <ligand>
        <name>ATP</name>
        <dbReference type="ChEBI" id="CHEBI:30616"/>
    </ligand>
</feature>
<dbReference type="Gene3D" id="3.30.870.10">
    <property type="entry name" value="Endonuclease Chain A"/>
    <property type="match status" value="2"/>
</dbReference>